<dbReference type="FunFam" id="3.40.50.11380:FF:000001">
    <property type="entry name" value="UDP-N-acetylglucosamine--peptide N-acetylglucosaminyltransferase 110 kDa subunit"/>
    <property type="match status" value="1"/>
</dbReference>
<dbReference type="OrthoDB" id="9991317at2759"/>
<evidence type="ECO:0000256" key="2">
    <source>
        <dbReference type="ARBA" id="ARBA00004496"/>
    </source>
</evidence>
<evidence type="ECO:0000256" key="10">
    <source>
        <dbReference type="ARBA" id="ARBA00022803"/>
    </source>
</evidence>
<feature type="repeat" description="TPR" evidence="12">
    <location>
        <begin position="204"/>
        <end position="237"/>
    </location>
</feature>
<protein>
    <recommendedName>
        <fullName evidence="5">protein O-GlcNAc transferase</fullName>
        <ecNumber evidence="5">2.4.1.255</ecNumber>
    </recommendedName>
</protein>
<dbReference type="HOGENOM" id="CLU_001721_1_0_1"/>
<accession>R7UC60</accession>
<comment type="pathway">
    <text evidence="3">Protein modification; protein glycosylation.</text>
</comment>
<gene>
    <name evidence="14" type="ORF">CAPTEDRAFT_181048</name>
</gene>
<feature type="repeat" description="TPR" evidence="12">
    <location>
        <begin position="408"/>
        <end position="441"/>
    </location>
</feature>
<dbReference type="Gene3D" id="3.40.50.11380">
    <property type="match status" value="1"/>
</dbReference>
<keyword evidence="7" id="KW-0328">Glycosyltransferase</keyword>
<proteinExistence type="inferred from homology"/>
<dbReference type="Pfam" id="PF13424">
    <property type="entry name" value="TPR_12"/>
    <property type="match status" value="1"/>
</dbReference>
<keyword evidence="8" id="KW-0808">Transferase</keyword>
<dbReference type="FunFam" id="1.25.40.10:FF:000013">
    <property type="entry name" value="UDP-N-acetylglucosamine--peptide N-acetylglucosaminyltransferase 110 kDa subunit"/>
    <property type="match status" value="1"/>
</dbReference>
<dbReference type="STRING" id="283909.R7UC60"/>
<dbReference type="PANTHER" id="PTHR44366">
    <property type="entry name" value="UDP-N-ACETYLGLUCOSAMINE--PEPTIDE N-ACETYLGLUCOSAMINYLTRANSFERASE 110 KDA SUBUNIT"/>
    <property type="match status" value="1"/>
</dbReference>
<evidence type="ECO:0000313" key="14">
    <source>
        <dbReference type="EMBL" id="ELU01378.1"/>
    </source>
</evidence>
<dbReference type="EMBL" id="KB305088">
    <property type="protein sequence ID" value="ELU01378.1"/>
    <property type="molecule type" value="Genomic_DNA"/>
</dbReference>
<feature type="repeat" description="TPR" evidence="12">
    <location>
        <begin position="73"/>
        <end position="106"/>
    </location>
</feature>
<name>R7UC60_CAPTE</name>
<dbReference type="GO" id="GO:0005634">
    <property type="term" value="C:nucleus"/>
    <property type="evidence" value="ECO:0007669"/>
    <property type="project" value="UniProtKB-SubCell"/>
</dbReference>
<dbReference type="FunFam" id="1.25.40.10:FF:000019">
    <property type="entry name" value="UDP-N-acetylglucosamine--peptide N-acetylglucosaminyltransferase 110 kDa subunit"/>
    <property type="match status" value="1"/>
</dbReference>
<dbReference type="InterPro" id="IPR029489">
    <property type="entry name" value="OGT/SEC/SPY_C"/>
</dbReference>
<dbReference type="EMBL" id="AMQN01009264">
    <property type="status" value="NOT_ANNOTATED_CDS"/>
    <property type="molecule type" value="Genomic_DNA"/>
</dbReference>
<feature type="repeat" description="TPR" evidence="12">
    <location>
        <begin position="107"/>
        <end position="140"/>
    </location>
</feature>
<organism evidence="14">
    <name type="scientific">Capitella teleta</name>
    <name type="common">Polychaete worm</name>
    <dbReference type="NCBI Taxonomy" id="283909"/>
    <lineage>
        <taxon>Eukaryota</taxon>
        <taxon>Metazoa</taxon>
        <taxon>Spiralia</taxon>
        <taxon>Lophotrochozoa</taxon>
        <taxon>Annelida</taxon>
        <taxon>Polychaeta</taxon>
        <taxon>Sedentaria</taxon>
        <taxon>Scolecida</taxon>
        <taxon>Capitellidae</taxon>
        <taxon>Capitella</taxon>
    </lineage>
</organism>
<evidence type="ECO:0000256" key="3">
    <source>
        <dbReference type="ARBA" id="ARBA00004922"/>
    </source>
</evidence>
<dbReference type="AlphaFoldDB" id="R7UC60"/>
<dbReference type="Gene3D" id="1.25.40.10">
    <property type="entry name" value="Tetratricopeptide repeat domain"/>
    <property type="match status" value="2"/>
</dbReference>
<dbReference type="OMA" id="MNESEHF"/>
<dbReference type="SUPFAM" id="SSF48452">
    <property type="entry name" value="TPR-like"/>
    <property type="match status" value="3"/>
</dbReference>
<evidence type="ECO:0000256" key="4">
    <source>
        <dbReference type="ARBA" id="ARBA00005386"/>
    </source>
</evidence>
<dbReference type="GO" id="GO:0006493">
    <property type="term" value="P:protein O-linked glycosylation"/>
    <property type="evidence" value="ECO:0007669"/>
    <property type="project" value="InterPro"/>
</dbReference>
<dbReference type="Proteomes" id="UP000014760">
    <property type="component" value="Unassembled WGS sequence"/>
</dbReference>
<evidence type="ECO:0000256" key="6">
    <source>
        <dbReference type="ARBA" id="ARBA00022490"/>
    </source>
</evidence>
<feature type="repeat" description="TPR" evidence="12">
    <location>
        <begin position="340"/>
        <end position="373"/>
    </location>
</feature>
<dbReference type="EnsemblMetazoa" id="CapteT181048">
    <property type="protein sequence ID" value="CapteP181048"/>
    <property type="gene ID" value="CapteG181048"/>
</dbReference>
<dbReference type="Pfam" id="PF13432">
    <property type="entry name" value="TPR_16"/>
    <property type="match status" value="1"/>
</dbReference>
<evidence type="ECO:0000256" key="8">
    <source>
        <dbReference type="ARBA" id="ARBA00022679"/>
    </source>
</evidence>
<evidence type="ECO:0000313" key="16">
    <source>
        <dbReference type="Proteomes" id="UP000014760"/>
    </source>
</evidence>
<feature type="repeat" description="TPR" evidence="12">
    <location>
        <begin position="306"/>
        <end position="339"/>
    </location>
</feature>
<keyword evidence="10 12" id="KW-0802">TPR repeat</keyword>
<dbReference type="Pfam" id="PF14559">
    <property type="entry name" value="TPR_19"/>
    <property type="match status" value="1"/>
</dbReference>
<dbReference type="FunFam" id="3.40.50.2000:FF:000012">
    <property type="entry name" value="UDP-N-acetylglucosamine--peptide N-acetylglucosaminyltransferase 110 kDa subunit"/>
    <property type="match status" value="1"/>
</dbReference>
<comment type="similarity">
    <text evidence="4">Belongs to the glycosyltransferase 41 family. O-GlcNAc transferase subfamily.</text>
</comment>
<evidence type="ECO:0000313" key="15">
    <source>
        <dbReference type="EnsemblMetazoa" id="CapteP181048"/>
    </source>
</evidence>
<evidence type="ECO:0000256" key="12">
    <source>
        <dbReference type="PROSITE-ProRule" id="PRU00339"/>
    </source>
</evidence>
<dbReference type="PROSITE" id="PS50293">
    <property type="entry name" value="TPR_REGION"/>
    <property type="match status" value="6"/>
</dbReference>
<feature type="repeat" description="TPR" evidence="12">
    <location>
        <begin position="141"/>
        <end position="174"/>
    </location>
</feature>
<keyword evidence="9" id="KW-0677">Repeat</keyword>
<dbReference type="GO" id="GO:0097363">
    <property type="term" value="F:protein O-acetylglucosaminyltransferase activity"/>
    <property type="evidence" value="ECO:0007669"/>
    <property type="project" value="UniProtKB-EC"/>
</dbReference>
<dbReference type="EC" id="2.4.1.255" evidence="5"/>
<dbReference type="PANTHER" id="PTHR44366:SF1">
    <property type="entry name" value="UDP-N-ACETYLGLUCOSAMINE--PEPTIDE N-ACETYLGLUCOSAMINYLTRANSFERASE 110 KDA SUBUNIT"/>
    <property type="match status" value="1"/>
</dbReference>
<dbReference type="Pfam" id="PF13414">
    <property type="entry name" value="TPR_11"/>
    <property type="match status" value="2"/>
</dbReference>
<feature type="domain" description="O-GlcNAc transferase C-terminal" evidence="13">
    <location>
        <begin position="455"/>
        <end position="993"/>
    </location>
</feature>
<evidence type="ECO:0000256" key="11">
    <source>
        <dbReference type="ARBA" id="ARBA00023242"/>
    </source>
</evidence>
<dbReference type="Pfam" id="PF13844">
    <property type="entry name" value="Glyco_transf_41"/>
    <property type="match status" value="1"/>
</dbReference>
<keyword evidence="11" id="KW-0539">Nucleus</keyword>
<reference evidence="16" key="1">
    <citation type="submission" date="2012-12" db="EMBL/GenBank/DDBJ databases">
        <authorList>
            <person name="Hellsten U."/>
            <person name="Grimwood J."/>
            <person name="Chapman J.A."/>
            <person name="Shapiro H."/>
            <person name="Aerts A."/>
            <person name="Otillar R.P."/>
            <person name="Terry A.Y."/>
            <person name="Boore J.L."/>
            <person name="Simakov O."/>
            <person name="Marletaz F."/>
            <person name="Cho S.-J."/>
            <person name="Edsinger-Gonzales E."/>
            <person name="Havlak P."/>
            <person name="Kuo D.-H."/>
            <person name="Larsson T."/>
            <person name="Lv J."/>
            <person name="Arendt D."/>
            <person name="Savage R."/>
            <person name="Osoegawa K."/>
            <person name="de Jong P."/>
            <person name="Lindberg D.R."/>
            <person name="Seaver E.C."/>
            <person name="Weisblat D.A."/>
            <person name="Putnam N.H."/>
            <person name="Grigoriev I.V."/>
            <person name="Rokhsar D.S."/>
        </authorList>
    </citation>
    <scope>NUCLEOTIDE SEQUENCE</scope>
    <source>
        <strain evidence="16">I ESC-2004</strain>
    </source>
</reference>
<dbReference type="Gene3D" id="3.40.50.2000">
    <property type="entry name" value="Glycogen Phosphorylase B"/>
    <property type="match status" value="1"/>
</dbReference>
<dbReference type="FunCoup" id="R7UC60">
    <property type="interactions" value="1193"/>
</dbReference>
<feature type="repeat" description="TPR" evidence="12">
    <location>
        <begin position="272"/>
        <end position="305"/>
    </location>
</feature>
<comment type="subcellular location">
    <subcellularLocation>
        <location evidence="2">Cytoplasm</location>
    </subcellularLocation>
    <subcellularLocation>
        <location evidence="1">Nucleus</location>
    </subcellularLocation>
</comment>
<keyword evidence="6" id="KW-0963">Cytoplasm</keyword>
<reference evidence="15" key="3">
    <citation type="submission" date="2015-06" db="UniProtKB">
        <authorList>
            <consortium name="EnsemblMetazoa"/>
        </authorList>
    </citation>
    <scope>IDENTIFICATION</scope>
</reference>
<evidence type="ECO:0000256" key="5">
    <source>
        <dbReference type="ARBA" id="ARBA00011970"/>
    </source>
</evidence>
<sequence>MIASIPGLAELAHREYQAGDYEHAEQHCLQLWRQEPDNTGVLLLLSSIHFQCRRLDKSAYFSQLAIKQNPLLAEAYSNLGNVYKEKSQLQEALDNYRHAVRLKPDFIDGYINLAAALVAAGDLEQAVQAYVTALQYNPDLYCVRSDLGNLLKALGRLDEAKACYLKAIETQPNFAVAWSNLGCVRIWLAIHHFEKAVALDPNFLDAYINLGNVLKEARIFDRAVAAYLRALNLSPNHAVVHGNLACVYYEQGLIDLAIDTYRRAIELQPNFPDAYCNLANALKEKGQVTEAEECYNTALALCPTHADSLNNLANIKREQGFTEEAVRLYTKALEIYPEFAVAHSNLASVLQQQGKLHEALMHYKEAIRISPTFADAYSNMGNTLKEMQDIQGAMQCYTRAIQINPAFADAHSNLASIHKDSGNIPEAIASYRTALKLKPDFPDAYCNLAHCLQIVCDWTDYTKRMTKLVQIVHDQLEKSRLPSVHPHHSMLYPLTHPQRKGIAARHAALCLEKINVLHKPPYNHPVHLEEGQRLRIGYVSSDFGNHPTSHLMQSVPGLHDRSRVEIFCYSLSPDDSTNFRSKISTEAEHFIDLSMVPCNGKAADQIHADGIHILVNMNGYTKGARNEIFALRPAPIQVMWLGYPGTSGASFMDYIMTDSVTSPLSLKSQYSEKLAYMPKTFFIGDHRQMFPHMMQKALLVAKDDPIKSGDSSRDNLIVVNAVDLKPLFQKGVVREIRHPVETFSGSVVDVVMPVLELPTLQPLYSMIQEGKPTCTLEDIGIQNGLTTNQTNNKSATGEEIPPSIILSARQQYGLSNDAVVYCNFNQLYKIDPATLEVWVNILKAVPNSVMWLLRFPAVGETNVVDFAKRLGLTADKILFSPVAPKEEHVRRGQLADVCLDTPLCNGHTTGMDVLWAGTPMVTMPNETLASRVAASQLHCLGCPELVAKNREEYQRIAIKLGTDKEYLAKMRCKVWFNRTHSQLFDVEKYSHDMEDVYAKMWSFYENGQELDHIVDTVKQ</sequence>
<reference evidence="14 16" key="2">
    <citation type="journal article" date="2013" name="Nature">
        <title>Insights into bilaterian evolution from three spiralian genomes.</title>
        <authorList>
            <person name="Simakov O."/>
            <person name="Marletaz F."/>
            <person name="Cho S.J."/>
            <person name="Edsinger-Gonzales E."/>
            <person name="Havlak P."/>
            <person name="Hellsten U."/>
            <person name="Kuo D.H."/>
            <person name="Larsson T."/>
            <person name="Lv J."/>
            <person name="Arendt D."/>
            <person name="Savage R."/>
            <person name="Osoegawa K."/>
            <person name="de Jong P."/>
            <person name="Grimwood J."/>
            <person name="Chapman J.A."/>
            <person name="Shapiro H."/>
            <person name="Aerts A."/>
            <person name="Otillar R.P."/>
            <person name="Terry A.Y."/>
            <person name="Boore J.L."/>
            <person name="Grigoriev I.V."/>
            <person name="Lindberg D.R."/>
            <person name="Seaver E.C."/>
            <person name="Weisblat D.A."/>
            <person name="Putnam N.H."/>
            <person name="Rokhsar D.S."/>
        </authorList>
    </citation>
    <scope>NUCLEOTIDE SEQUENCE</scope>
    <source>
        <strain evidence="14 16">I ESC-2004</strain>
    </source>
</reference>
<dbReference type="PROSITE" id="PS50005">
    <property type="entry name" value="TPR"/>
    <property type="match status" value="10"/>
</dbReference>
<keyword evidence="16" id="KW-1185">Reference proteome</keyword>
<dbReference type="SMART" id="SM00028">
    <property type="entry name" value="TPR"/>
    <property type="match status" value="12"/>
</dbReference>
<evidence type="ECO:0000256" key="9">
    <source>
        <dbReference type="ARBA" id="ARBA00022737"/>
    </source>
</evidence>
<dbReference type="EMBL" id="AMQN01009263">
    <property type="status" value="NOT_ANNOTATED_CDS"/>
    <property type="molecule type" value="Genomic_DNA"/>
</dbReference>
<dbReference type="InterPro" id="IPR037919">
    <property type="entry name" value="OGT"/>
</dbReference>
<dbReference type="GO" id="GO:0005737">
    <property type="term" value="C:cytoplasm"/>
    <property type="evidence" value="ECO:0007669"/>
    <property type="project" value="UniProtKB-SubCell"/>
</dbReference>
<dbReference type="InterPro" id="IPR019734">
    <property type="entry name" value="TPR_rpt"/>
</dbReference>
<feature type="repeat" description="TPR" evidence="12">
    <location>
        <begin position="374"/>
        <end position="407"/>
    </location>
</feature>
<dbReference type="InterPro" id="IPR011990">
    <property type="entry name" value="TPR-like_helical_dom_sf"/>
</dbReference>
<evidence type="ECO:0000256" key="7">
    <source>
        <dbReference type="ARBA" id="ARBA00022676"/>
    </source>
</evidence>
<evidence type="ECO:0000259" key="13">
    <source>
        <dbReference type="Pfam" id="PF13844"/>
    </source>
</evidence>
<dbReference type="Gene3D" id="3.30.720.150">
    <property type="match status" value="1"/>
</dbReference>
<evidence type="ECO:0000256" key="1">
    <source>
        <dbReference type="ARBA" id="ARBA00004123"/>
    </source>
</evidence>
<dbReference type="Pfam" id="PF00515">
    <property type="entry name" value="TPR_1"/>
    <property type="match status" value="2"/>
</dbReference>
<feature type="repeat" description="TPR" evidence="12">
    <location>
        <begin position="238"/>
        <end position="271"/>
    </location>
</feature>